<reference evidence="6" key="1">
    <citation type="submission" date="2016-10" db="EMBL/GenBank/DDBJ databases">
        <authorList>
            <person name="Varghese N."/>
            <person name="Submissions S."/>
        </authorList>
    </citation>
    <scope>NUCLEOTIDE SEQUENCE [LARGE SCALE GENOMIC DNA]</scope>
    <source>
        <strain evidence="6">DSM 45413</strain>
    </source>
</reference>
<evidence type="ECO:0000256" key="3">
    <source>
        <dbReference type="SAM" id="SignalP"/>
    </source>
</evidence>
<evidence type="ECO:0000259" key="4">
    <source>
        <dbReference type="Pfam" id="PF13458"/>
    </source>
</evidence>
<evidence type="ECO:0000313" key="5">
    <source>
        <dbReference type="EMBL" id="SEP23355.1"/>
    </source>
</evidence>
<protein>
    <submittedName>
        <fullName evidence="5">Branched-chain amino acid transport system substrate-binding protein</fullName>
    </submittedName>
</protein>
<comment type="similarity">
    <text evidence="1">Belongs to the leucine-binding protein family.</text>
</comment>
<proteinExistence type="inferred from homology"/>
<dbReference type="SUPFAM" id="SSF53822">
    <property type="entry name" value="Periplasmic binding protein-like I"/>
    <property type="match status" value="1"/>
</dbReference>
<dbReference type="Gene3D" id="3.40.50.2300">
    <property type="match status" value="2"/>
</dbReference>
<organism evidence="5 6">
    <name type="scientific">Trujillonella endophytica</name>
    <dbReference type="NCBI Taxonomy" id="673521"/>
    <lineage>
        <taxon>Bacteria</taxon>
        <taxon>Bacillati</taxon>
        <taxon>Actinomycetota</taxon>
        <taxon>Actinomycetes</taxon>
        <taxon>Geodermatophilales</taxon>
        <taxon>Geodermatophilaceae</taxon>
        <taxon>Trujillonella</taxon>
    </lineage>
</organism>
<dbReference type="OrthoDB" id="4364076at2"/>
<feature type="signal peptide" evidence="3">
    <location>
        <begin position="1"/>
        <end position="21"/>
    </location>
</feature>
<dbReference type="Proteomes" id="UP000198960">
    <property type="component" value="Unassembled WGS sequence"/>
</dbReference>
<dbReference type="InterPro" id="IPR028082">
    <property type="entry name" value="Peripla_BP_I"/>
</dbReference>
<sequence>MRRSGMTAVSVACAAALVLSACGSDDEDGGGDGGGGGGGGGNGGTVKVGLLTSLSGPGANAAAGSIRGAEARFESYEGECSDLEFDIVEADDASSTAGALTGAQKLVQQDEVFALINVSAFFYGASPWLTSQGSSVPVFGGAWDGAEQWTATDDNLFNSGFVPDYETVFSGAGEFYAEQGATNVAGIAYVSPSSQAGLASGLASMEAAGLEVSYTNDSVQFGSTDVGPLVLGILEAGADAVYPTINFDTSLALVAGLRQAGWEGVFTSPTGYGADLLASEPAVAVGQGVIFSNAFTPVENDTPATQELAAALQAQGNESGIPGFYESQGWFGADLFLYGLEQAGCDASQEELISTLQETDDWDANGLYPNPIPQTTTTYDEQCSFYLILEGDGFRPLNDGEPFCGTPVE</sequence>
<dbReference type="InterPro" id="IPR051010">
    <property type="entry name" value="BCAA_transport"/>
</dbReference>
<keyword evidence="6" id="KW-1185">Reference proteome</keyword>
<feature type="domain" description="Leucine-binding protein" evidence="4">
    <location>
        <begin position="45"/>
        <end position="364"/>
    </location>
</feature>
<dbReference type="PANTHER" id="PTHR30483:SF6">
    <property type="entry name" value="PERIPLASMIC BINDING PROTEIN OF ABC TRANSPORTER FOR NATURAL AMINO ACIDS"/>
    <property type="match status" value="1"/>
</dbReference>
<dbReference type="STRING" id="673521.SAMN05660991_04121"/>
<keyword evidence="2 3" id="KW-0732">Signal</keyword>
<dbReference type="PANTHER" id="PTHR30483">
    <property type="entry name" value="LEUCINE-SPECIFIC-BINDING PROTEIN"/>
    <property type="match status" value="1"/>
</dbReference>
<accession>A0A1H8W6S5</accession>
<dbReference type="AlphaFoldDB" id="A0A1H8W6S5"/>
<gene>
    <name evidence="5" type="ORF">SAMN05660991_04121</name>
</gene>
<evidence type="ECO:0000313" key="6">
    <source>
        <dbReference type="Proteomes" id="UP000198960"/>
    </source>
</evidence>
<dbReference type="InterPro" id="IPR028081">
    <property type="entry name" value="Leu-bd"/>
</dbReference>
<evidence type="ECO:0000256" key="2">
    <source>
        <dbReference type="ARBA" id="ARBA00022729"/>
    </source>
</evidence>
<name>A0A1H8W6S5_9ACTN</name>
<feature type="chain" id="PRO_5038719882" evidence="3">
    <location>
        <begin position="22"/>
        <end position="409"/>
    </location>
</feature>
<evidence type="ECO:0000256" key="1">
    <source>
        <dbReference type="ARBA" id="ARBA00010062"/>
    </source>
</evidence>
<dbReference type="EMBL" id="FOEE01000017">
    <property type="protein sequence ID" value="SEP23355.1"/>
    <property type="molecule type" value="Genomic_DNA"/>
</dbReference>
<dbReference type="PROSITE" id="PS51257">
    <property type="entry name" value="PROKAR_LIPOPROTEIN"/>
    <property type="match status" value="1"/>
</dbReference>
<dbReference type="Pfam" id="PF13458">
    <property type="entry name" value="Peripla_BP_6"/>
    <property type="match status" value="1"/>
</dbReference>